<reference evidence="2" key="1">
    <citation type="submission" date="2023-03" db="EMBL/GenBank/DDBJ databases">
        <title>Massive genome expansion in bonnet fungi (Mycena s.s.) driven by repeated elements and novel gene families across ecological guilds.</title>
        <authorList>
            <consortium name="Lawrence Berkeley National Laboratory"/>
            <person name="Harder C.B."/>
            <person name="Miyauchi S."/>
            <person name="Viragh M."/>
            <person name="Kuo A."/>
            <person name="Thoen E."/>
            <person name="Andreopoulos B."/>
            <person name="Lu D."/>
            <person name="Skrede I."/>
            <person name="Drula E."/>
            <person name="Henrissat B."/>
            <person name="Morin E."/>
            <person name="Kohler A."/>
            <person name="Barry K."/>
            <person name="LaButti K."/>
            <person name="Morin E."/>
            <person name="Salamov A."/>
            <person name="Lipzen A."/>
            <person name="Mereny Z."/>
            <person name="Hegedus B."/>
            <person name="Baldrian P."/>
            <person name="Stursova M."/>
            <person name="Weitz H."/>
            <person name="Taylor A."/>
            <person name="Grigoriev I.V."/>
            <person name="Nagy L.G."/>
            <person name="Martin F."/>
            <person name="Kauserud H."/>
        </authorList>
    </citation>
    <scope>NUCLEOTIDE SEQUENCE</scope>
    <source>
        <strain evidence="2">CBHHK188m</strain>
    </source>
</reference>
<dbReference type="EMBL" id="JARJLG010000041">
    <property type="protein sequence ID" value="KAJ7763134.1"/>
    <property type="molecule type" value="Genomic_DNA"/>
</dbReference>
<sequence length="370" mass="39122">MFLDKRSGAVRSPPEMAMTTFPQSAFARPLHVMDKAAAKIRAIILPRTIPQVPSTTSAPRKPAAKPAPRDSLSAVGLMKKYNRLAETPPSQLQPSAAGGIGIQRKRSQSVGSRLPRPGSRIEAAEALPVNARPRASTRPTSRMESETRSNAAIPRPTSKVGSEAQSTNAQATSIPRPASRTGSDVPPINTRPTAIPRPASRAGSDVPPINTRPTAIPRPASRTGSELHPVNTRPTAIPRPASRAGAPPVYTRSTAIPRPASRTGSDAPPINTRPAVIRRPASRKGSDVHPARPTAITTTSTPSRAAAPANITTVAMSPRSPRAFPRSPRSAYNTQRAGLVEGPRPQSRGRKVQPPEGAAKEGENVRGKRN</sequence>
<keyword evidence="3" id="KW-1185">Reference proteome</keyword>
<feature type="non-terminal residue" evidence="2">
    <location>
        <position position="370"/>
    </location>
</feature>
<name>A0AAD7NJP0_9AGAR</name>
<accession>A0AAD7NJP0</accession>
<dbReference type="Proteomes" id="UP001215280">
    <property type="component" value="Unassembled WGS sequence"/>
</dbReference>
<gene>
    <name evidence="2" type="ORF">DFH07DRAFT_812855</name>
</gene>
<organism evidence="2 3">
    <name type="scientific">Mycena maculata</name>
    <dbReference type="NCBI Taxonomy" id="230809"/>
    <lineage>
        <taxon>Eukaryota</taxon>
        <taxon>Fungi</taxon>
        <taxon>Dikarya</taxon>
        <taxon>Basidiomycota</taxon>
        <taxon>Agaricomycotina</taxon>
        <taxon>Agaricomycetes</taxon>
        <taxon>Agaricomycetidae</taxon>
        <taxon>Agaricales</taxon>
        <taxon>Marasmiineae</taxon>
        <taxon>Mycenaceae</taxon>
        <taxon>Mycena</taxon>
    </lineage>
</organism>
<feature type="compositionally biased region" description="Low complexity" evidence="1">
    <location>
        <begin position="291"/>
        <end position="309"/>
    </location>
</feature>
<evidence type="ECO:0000313" key="3">
    <source>
        <dbReference type="Proteomes" id="UP001215280"/>
    </source>
</evidence>
<dbReference type="AlphaFoldDB" id="A0AAD7NJP0"/>
<protein>
    <submittedName>
        <fullName evidence="2">Uncharacterized protein</fullName>
    </submittedName>
</protein>
<evidence type="ECO:0000256" key="1">
    <source>
        <dbReference type="SAM" id="MobiDB-lite"/>
    </source>
</evidence>
<feature type="region of interest" description="Disordered" evidence="1">
    <location>
        <begin position="51"/>
        <end position="370"/>
    </location>
</feature>
<feature type="compositionally biased region" description="Low complexity" evidence="1">
    <location>
        <begin position="317"/>
        <end position="331"/>
    </location>
</feature>
<proteinExistence type="predicted"/>
<feature type="compositionally biased region" description="Polar residues" evidence="1">
    <location>
        <begin position="159"/>
        <end position="173"/>
    </location>
</feature>
<feature type="compositionally biased region" description="Basic and acidic residues" evidence="1">
    <location>
        <begin position="358"/>
        <end position="370"/>
    </location>
</feature>
<evidence type="ECO:0000313" key="2">
    <source>
        <dbReference type="EMBL" id="KAJ7763134.1"/>
    </source>
</evidence>
<comment type="caution">
    <text evidence="2">The sequence shown here is derived from an EMBL/GenBank/DDBJ whole genome shotgun (WGS) entry which is preliminary data.</text>
</comment>